<dbReference type="Proteomes" id="UP001162131">
    <property type="component" value="Unassembled WGS sequence"/>
</dbReference>
<evidence type="ECO:0000256" key="2">
    <source>
        <dbReference type="SAM" id="Phobius"/>
    </source>
</evidence>
<comment type="caution">
    <text evidence="3">The sequence shown here is derived from an EMBL/GenBank/DDBJ whole genome shotgun (WGS) entry which is preliminary data.</text>
</comment>
<evidence type="ECO:0008006" key="5">
    <source>
        <dbReference type="Google" id="ProtNLM"/>
    </source>
</evidence>
<name>A0AAU9KG08_9CILI</name>
<feature type="compositionally biased region" description="Basic and acidic residues" evidence="1">
    <location>
        <begin position="232"/>
        <end position="246"/>
    </location>
</feature>
<feature type="transmembrane region" description="Helical" evidence="2">
    <location>
        <begin position="131"/>
        <end position="152"/>
    </location>
</feature>
<keyword evidence="4" id="KW-1185">Reference proteome</keyword>
<evidence type="ECO:0000256" key="1">
    <source>
        <dbReference type="SAM" id="MobiDB-lite"/>
    </source>
</evidence>
<evidence type="ECO:0000313" key="3">
    <source>
        <dbReference type="EMBL" id="CAG9332168.1"/>
    </source>
</evidence>
<reference evidence="3" key="1">
    <citation type="submission" date="2021-09" db="EMBL/GenBank/DDBJ databases">
        <authorList>
            <consortium name="AG Swart"/>
            <person name="Singh M."/>
            <person name="Singh A."/>
            <person name="Seah K."/>
            <person name="Emmerich C."/>
        </authorList>
    </citation>
    <scope>NUCLEOTIDE SEQUENCE</scope>
    <source>
        <strain evidence="3">ATCC30299</strain>
    </source>
</reference>
<feature type="transmembrane region" description="Helical" evidence="2">
    <location>
        <begin position="9"/>
        <end position="29"/>
    </location>
</feature>
<feature type="compositionally biased region" description="Basic and acidic residues" evidence="1">
    <location>
        <begin position="255"/>
        <end position="303"/>
    </location>
</feature>
<dbReference type="EMBL" id="CAJZBQ010000054">
    <property type="protein sequence ID" value="CAG9332168.1"/>
    <property type="molecule type" value="Genomic_DNA"/>
</dbReference>
<evidence type="ECO:0000313" key="4">
    <source>
        <dbReference type="Proteomes" id="UP001162131"/>
    </source>
</evidence>
<feature type="transmembrane region" description="Helical" evidence="2">
    <location>
        <begin position="172"/>
        <end position="191"/>
    </location>
</feature>
<gene>
    <name evidence="3" type="ORF">BSTOLATCC_MIC55620</name>
</gene>
<keyword evidence="2" id="KW-0812">Transmembrane</keyword>
<sequence length="303" mass="34795">MLIPNRKRITIKLVLDCLYIGCAISLYFIDIFQYMDHYYIGLTYITYEYSYNGLDAFVTASFNDFDDHFCDTSSSAVSEICDNKEDWQTAGIIFIIVSSIAHLIMVYGMLNLFGKACKCTLWGSLKINVQHYIYSAVYCASVITYVLIAGIFTLTPPKGYNSNYDIKVQPGIILMFFSAFFAIISVLYYLLYKNSMNSDPFVEQNEYKSLPENKEENKSISQKESFGRKTTQKYEEEKKEEEKVSRSSEFSDNIEFDKDAISSEESKSQGDKKSQKSEDKKSQKSEDKTSQKSNEKTKKIIGK</sequence>
<feature type="transmembrane region" description="Helical" evidence="2">
    <location>
        <begin position="92"/>
        <end position="110"/>
    </location>
</feature>
<proteinExistence type="predicted"/>
<feature type="region of interest" description="Disordered" evidence="1">
    <location>
        <begin position="212"/>
        <end position="303"/>
    </location>
</feature>
<dbReference type="AlphaFoldDB" id="A0AAU9KG08"/>
<keyword evidence="2" id="KW-0472">Membrane</keyword>
<keyword evidence="2" id="KW-1133">Transmembrane helix</keyword>
<protein>
    <recommendedName>
        <fullName evidence="5">Transmembrane protein</fullName>
    </recommendedName>
</protein>
<accession>A0AAU9KG08</accession>
<organism evidence="3 4">
    <name type="scientific">Blepharisma stoltei</name>
    <dbReference type="NCBI Taxonomy" id="1481888"/>
    <lineage>
        <taxon>Eukaryota</taxon>
        <taxon>Sar</taxon>
        <taxon>Alveolata</taxon>
        <taxon>Ciliophora</taxon>
        <taxon>Postciliodesmatophora</taxon>
        <taxon>Heterotrichea</taxon>
        <taxon>Heterotrichida</taxon>
        <taxon>Blepharismidae</taxon>
        <taxon>Blepharisma</taxon>
    </lineage>
</organism>